<dbReference type="InterPro" id="IPR045912">
    <property type="entry name" value="FOXJ2/3-like"/>
</dbReference>
<feature type="compositionally biased region" description="Polar residues" evidence="6">
    <location>
        <begin position="24"/>
        <end position="37"/>
    </location>
</feature>
<dbReference type="InterPro" id="IPR001766">
    <property type="entry name" value="Fork_head_dom"/>
</dbReference>
<comment type="caution">
    <text evidence="8">The sequence shown here is derived from an EMBL/GenBank/DDBJ whole genome shotgun (WGS) entry which is preliminary data.</text>
</comment>
<dbReference type="Proteomes" id="UP000029964">
    <property type="component" value="Unassembled WGS sequence"/>
</dbReference>
<feature type="DNA-binding region" description="Fork-head" evidence="5">
    <location>
        <begin position="291"/>
        <end position="403"/>
    </location>
</feature>
<feature type="region of interest" description="Disordered" evidence="6">
    <location>
        <begin position="1"/>
        <end position="114"/>
    </location>
</feature>
<evidence type="ECO:0000313" key="9">
    <source>
        <dbReference type="Proteomes" id="UP000029964"/>
    </source>
</evidence>
<keyword evidence="9" id="KW-1185">Reference proteome</keyword>
<feature type="compositionally biased region" description="Polar residues" evidence="6">
    <location>
        <begin position="84"/>
        <end position="114"/>
    </location>
</feature>
<name>A0A086T1V1_HAPC1</name>
<evidence type="ECO:0000256" key="2">
    <source>
        <dbReference type="ARBA" id="ARBA00023125"/>
    </source>
</evidence>
<feature type="domain" description="Fork-head" evidence="7">
    <location>
        <begin position="291"/>
        <end position="403"/>
    </location>
</feature>
<dbReference type="AlphaFoldDB" id="A0A086T1V1"/>
<accession>A0A086T1V1</accession>
<organism evidence="8 9">
    <name type="scientific">Hapsidospora chrysogenum (strain ATCC 11550 / CBS 779.69 / DSM 880 / IAM 14645 / JCM 23072 / IMI 49137)</name>
    <name type="common">Acremonium chrysogenum</name>
    <dbReference type="NCBI Taxonomy" id="857340"/>
    <lineage>
        <taxon>Eukaryota</taxon>
        <taxon>Fungi</taxon>
        <taxon>Dikarya</taxon>
        <taxon>Ascomycota</taxon>
        <taxon>Pezizomycotina</taxon>
        <taxon>Sordariomycetes</taxon>
        <taxon>Hypocreomycetidae</taxon>
        <taxon>Hypocreales</taxon>
        <taxon>Bionectriaceae</taxon>
        <taxon>Hapsidospora</taxon>
    </lineage>
</organism>
<evidence type="ECO:0000256" key="5">
    <source>
        <dbReference type="PROSITE-ProRule" id="PRU00089"/>
    </source>
</evidence>
<evidence type="ECO:0000256" key="4">
    <source>
        <dbReference type="ARBA" id="ARBA00023242"/>
    </source>
</evidence>
<feature type="compositionally biased region" description="Basic and acidic residues" evidence="6">
    <location>
        <begin position="402"/>
        <end position="415"/>
    </location>
</feature>
<dbReference type="EMBL" id="JPKY01000071">
    <property type="protein sequence ID" value="KFH43333.1"/>
    <property type="molecule type" value="Genomic_DNA"/>
</dbReference>
<feature type="region of interest" description="Disordered" evidence="6">
    <location>
        <begin position="569"/>
        <end position="593"/>
    </location>
</feature>
<feature type="compositionally biased region" description="Low complexity" evidence="6">
    <location>
        <begin position="569"/>
        <end position="585"/>
    </location>
</feature>
<keyword evidence="1" id="KW-0805">Transcription regulation</keyword>
<dbReference type="PANTHER" id="PTHR46078">
    <property type="entry name" value="FORKHEAD BOX PROTEIN J2 FAMILY MEMBER"/>
    <property type="match status" value="1"/>
</dbReference>
<evidence type="ECO:0000259" key="7">
    <source>
        <dbReference type="PROSITE" id="PS50039"/>
    </source>
</evidence>
<feature type="region of interest" description="Disordered" evidence="6">
    <location>
        <begin position="148"/>
        <end position="175"/>
    </location>
</feature>
<dbReference type="Gene3D" id="1.10.10.10">
    <property type="entry name" value="Winged helix-like DNA-binding domain superfamily/Winged helix DNA-binding domain"/>
    <property type="match status" value="1"/>
</dbReference>
<dbReference type="GO" id="GO:0005634">
    <property type="term" value="C:nucleus"/>
    <property type="evidence" value="ECO:0007669"/>
    <property type="project" value="UniProtKB-SubCell"/>
</dbReference>
<keyword evidence="4 5" id="KW-0539">Nucleus</keyword>
<evidence type="ECO:0000256" key="6">
    <source>
        <dbReference type="SAM" id="MobiDB-lite"/>
    </source>
</evidence>
<proteinExistence type="predicted"/>
<dbReference type="GO" id="GO:0000981">
    <property type="term" value="F:DNA-binding transcription factor activity, RNA polymerase II-specific"/>
    <property type="evidence" value="ECO:0007669"/>
    <property type="project" value="TreeGrafter"/>
</dbReference>
<dbReference type="HOGENOM" id="CLU_412152_0_0_1"/>
<protein>
    <submittedName>
        <fullName evidence="8">Fork head domain transcription factor-like protein</fullName>
    </submittedName>
</protein>
<dbReference type="GO" id="GO:0000978">
    <property type="term" value="F:RNA polymerase II cis-regulatory region sequence-specific DNA binding"/>
    <property type="evidence" value="ECO:0007669"/>
    <property type="project" value="TreeGrafter"/>
</dbReference>
<dbReference type="PROSITE" id="PS50039">
    <property type="entry name" value="FORK_HEAD_3"/>
    <property type="match status" value="1"/>
</dbReference>
<gene>
    <name evidence="8" type="ORF">ACRE_058920</name>
</gene>
<feature type="compositionally biased region" description="Low complexity" evidence="6">
    <location>
        <begin position="505"/>
        <end position="522"/>
    </location>
</feature>
<dbReference type="SMART" id="SM00339">
    <property type="entry name" value="FH"/>
    <property type="match status" value="1"/>
</dbReference>
<dbReference type="Pfam" id="PF00250">
    <property type="entry name" value="Forkhead"/>
    <property type="match status" value="1"/>
</dbReference>
<feature type="compositionally biased region" description="Basic residues" evidence="6">
    <location>
        <begin position="429"/>
        <end position="438"/>
    </location>
</feature>
<keyword evidence="3" id="KW-0804">Transcription</keyword>
<dbReference type="STRING" id="857340.A0A086T1V1"/>
<keyword evidence="2 5" id="KW-0238">DNA-binding</keyword>
<feature type="region of interest" description="Disordered" evidence="6">
    <location>
        <begin position="503"/>
        <end position="524"/>
    </location>
</feature>
<dbReference type="PANTHER" id="PTHR46078:SF2">
    <property type="entry name" value="FORK-HEAD DOMAIN-CONTAINING PROTEIN"/>
    <property type="match status" value="1"/>
</dbReference>
<comment type="subcellular location">
    <subcellularLocation>
        <location evidence="5">Nucleus</location>
    </subcellularLocation>
</comment>
<sequence>MAPPPFSDGGQPESYTSPLLPGSGEQSSPMSDFTTELDSFLTPPRTSQESPQPLPETGSGSLGQAPVNPPRLPQHQHHQRQQHEYINNSHQQQQYPASKSQSSNPSALVNTTPVTHHPYYTAGQQMWQSPSSGEELDHFTYDDSPTCASGTSNSNFSPASPAATWPSPATSFQHPPDRLSKDTWGDFGISTPVSVDFSASASDISPLSEGGIRDTFDGINSEWQCEPLATTALPDLATLDAASCPASPTGLPMSTSAYMVHPDAVDSPAGPFDLDVENSRASEPPAAGTGEQQIPYAQLIYKALMQAPDHSMSLQDIYQWFQDNTDKCKPGQRGWMNSIRHNLSMNAGFVKRDRKREAGSAPPGEADDGPSTNSDPKRSTEWTLTDEAISVGIQSTTRYRNKKSDGSGRDRDRHHPAANSHHQQQFYHQQRHPQQIHRAGHGLRLDLSANRLHRSRDFPNRVSKAHRHGGGQQYAMRMAPTSGYMARTSSPYYQNVFMTQAMAGQQQHSPTHHQQQLQHQPQESMKMEPGLTMATGHHHQQHPLPLQPAGTGSDPYGIMMPDHGAMMHAGSSSSLNLSSAAAGGSDQQGPGPMYQLQGPALPAPPNGPFPYDTSEVNLGYPPPGGGATDAAAAAASRSASRLFDSGNINMPDGGFCEWPAGTDHGY</sequence>
<evidence type="ECO:0000256" key="1">
    <source>
        <dbReference type="ARBA" id="ARBA00023015"/>
    </source>
</evidence>
<feature type="compositionally biased region" description="Low complexity" evidence="6">
    <location>
        <begin position="152"/>
        <end position="171"/>
    </location>
</feature>
<dbReference type="InterPro" id="IPR036388">
    <property type="entry name" value="WH-like_DNA-bd_sf"/>
</dbReference>
<evidence type="ECO:0000256" key="3">
    <source>
        <dbReference type="ARBA" id="ARBA00023163"/>
    </source>
</evidence>
<dbReference type="InterPro" id="IPR036390">
    <property type="entry name" value="WH_DNA-bd_sf"/>
</dbReference>
<evidence type="ECO:0000313" key="8">
    <source>
        <dbReference type="EMBL" id="KFH43333.1"/>
    </source>
</evidence>
<dbReference type="SUPFAM" id="SSF46785">
    <property type="entry name" value="Winged helix' DNA-binding domain"/>
    <property type="match status" value="1"/>
</dbReference>
<feature type="region of interest" description="Disordered" evidence="6">
    <location>
        <begin position="346"/>
        <end position="438"/>
    </location>
</feature>
<reference evidence="9" key="1">
    <citation type="journal article" date="2014" name="Genome Announc.">
        <title>Genome sequence and annotation of Acremonium chrysogenum, producer of the beta-lactam antibiotic cephalosporin C.</title>
        <authorList>
            <person name="Terfehr D."/>
            <person name="Dahlmann T.A."/>
            <person name="Specht T."/>
            <person name="Zadra I."/>
            <person name="Kuernsteiner H."/>
            <person name="Kueck U."/>
        </authorList>
    </citation>
    <scope>NUCLEOTIDE SEQUENCE [LARGE SCALE GENOMIC DNA]</scope>
    <source>
        <strain evidence="9">ATCC 11550 / CBS 779.69 / DSM 880 / IAM 14645 / JCM 23072 / IMI 49137</strain>
    </source>
</reference>
<dbReference type="OrthoDB" id="5954824at2759"/>